<dbReference type="AlphaFoldDB" id="A0A0A8YT38"/>
<sequence>MYPPHRAPNPWREVRH</sequence>
<accession>A0A0A8YT38</accession>
<evidence type="ECO:0000313" key="1">
    <source>
        <dbReference type="EMBL" id="JAD25732.1"/>
    </source>
</evidence>
<proteinExistence type="predicted"/>
<reference evidence="1" key="1">
    <citation type="submission" date="2014-09" db="EMBL/GenBank/DDBJ databases">
        <authorList>
            <person name="Magalhaes I.L.F."/>
            <person name="Oliveira U."/>
            <person name="Santos F.R."/>
            <person name="Vidigal T.H.D.A."/>
            <person name="Brescovit A.D."/>
            <person name="Santos A.J."/>
        </authorList>
    </citation>
    <scope>NUCLEOTIDE SEQUENCE</scope>
    <source>
        <tissue evidence="1">Shoot tissue taken approximately 20 cm above the soil surface</tissue>
    </source>
</reference>
<dbReference type="EMBL" id="GBRH01272163">
    <property type="protein sequence ID" value="JAD25732.1"/>
    <property type="molecule type" value="Transcribed_RNA"/>
</dbReference>
<reference evidence="1" key="2">
    <citation type="journal article" date="2015" name="Data Brief">
        <title>Shoot transcriptome of the giant reed, Arundo donax.</title>
        <authorList>
            <person name="Barrero R.A."/>
            <person name="Guerrero F.D."/>
            <person name="Moolhuijzen P."/>
            <person name="Goolsby J.A."/>
            <person name="Tidwell J."/>
            <person name="Bellgard S.E."/>
            <person name="Bellgard M.I."/>
        </authorList>
    </citation>
    <scope>NUCLEOTIDE SEQUENCE</scope>
    <source>
        <tissue evidence="1">Shoot tissue taken approximately 20 cm above the soil surface</tissue>
    </source>
</reference>
<name>A0A0A8YT38_ARUDO</name>
<protein>
    <submittedName>
        <fullName evidence="1">Uncharacterized protein</fullName>
    </submittedName>
</protein>
<organism evidence="1">
    <name type="scientific">Arundo donax</name>
    <name type="common">Giant reed</name>
    <name type="synonym">Donax arundinaceus</name>
    <dbReference type="NCBI Taxonomy" id="35708"/>
    <lineage>
        <taxon>Eukaryota</taxon>
        <taxon>Viridiplantae</taxon>
        <taxon>Streptophyta</taxon>
        <taxon>Embryophyta</taxon>
        <taxon>Tracheophyta</taxon>
        <taxon>Spermatophyta</taxon>
        <taxon>Magnoliopsida</taxon>
        <taxon>Liliopsida</taxon>
        <taxon>Poales</taxon>
        <taxon>Poaceae</taxon>
        <taxon>PACMAD clade</taxon>
        <taxon>Arundinoideae</taxon>
        <taxon>Arundineae</taxon>
        <taxon>Arundo</taxon>
    </lineage>
</organism>